<comment type="subcellular location">
    <subcellularLocation>
        <location evidence="1">Membrane</location>
        <topology evidence="1">Multi-pass membrane protein</topology>
    </subcellularLocation>
</comment>
<feature type="transmembrane region" description="Helical" evidence="6">
    <location>
        <begin position="359"/>
        <end position="377"/>
    </location>
</feature>
<evidence type="ECO:0000256" key="4">
    <source>
        <dbReference type="ARBA" id="ARBA00022989"/>
    </source>
</evidence>
<feature type="transmembrane region" description="Helical" evidence="6">
    <location>
        <begin position="191"/>
        <end position="210"/>
    </location>
</feature>
<feature type="transmembrane region" description="Helical" evidence="6">
    <location>
        <begin position="414"/>
        <end position="435"/>
    </location>
</feature>
<evidence type="ECO:0000256" key="2">
    <source>
        <dbReference type="ARBA" id="ARBA00022448"/>
    </source>
</evidence>
<dbReference type="PIRSF" id="PIRSF006060">
    <property type="entry name" value="AA_transporter"/>
    <property type="match status" value="1"/>
</dbReference>
<dbReference type="GO" id="GO:0015171">
    <property type="term" value="F:amino acid transmembrane transporter activity"/>
    <property type="evidence" value="ECO:0007669"/>
    <property type="project" value="TreeGrafter"/>
</dbReference>
<keyword evidence="4 6" id="KW-1133">Transmembrane helix</keyword>
<dbReference type="PANTHER" id="PTHR43243">
    <property type="entry name" value="INNER MEMBRANE TRANSPORTER YGJI-RELATED"/>
    <property type="match status" value="1"/>
</dbReference>
<feature type="transmembrane region" description="Helical" evidence="6">
    <location>
        <begin position="37"/>
        <end position="58"/>
    </location>
</feature>
<evidence type="ECO:0000313" key="8">
    <source>
        <dbReference type="Proteomes" id="UP000183039"/>
    </source>
</evidence>
<dbReference type="EMBL" id="JXLC01000003">
    <property type="protein sequence ID" value="OJG92939.1"/>
    <property type="molecule type" value="Genomic_DNA"/>
</dbReference>
<feature type="transmembrane region" description="Helical" evidence="6">
    <location>
        <begin position="383"/>
        <end position="402"/>
    </location>
</feature>
<keyword evidence="2" id="KW-0813">Transport</keyword>
<proteinExistence type="predicted"/>
<feature type="transmembrane region" description="Helical" evidence="6">
    <location>
        <begin position="441"/>
        <end position="461"/>
    </location>
</feature>
<keyword evidence="3 6" id="KW-0812">Transmembrane</keyword>
<evidence type="ECO:0000256" key="1">
    <source>
        <dbReference type="ARBA" id="ARBA00004141"/>
    </source>
</evidence>
<evidence type="ECO:0000256" key="3">
    <source>
        <dbReference type="ARBA" id="ARBA00022692"/>
    </source>
</evidence>
<sequence>MDRFIGGKVMSMFRKKELTAVSSEPSAMKKDLKTMDLIMLGIGAIVGTGIFVVTGVAAEQYAGPALSLSFLVAAGAIILAGLCYAEFASRIPAIGGPYAYMYVVFGELVAWMTGWLVICEFFLAVSSVASGWSGYVHGFLNSLGVDFPTALSGAYNPANGTYVDLIAMLVLLAVTFWVSLEAKTALRLNNVMVFVKFGIIALFLVVGIFYVKPDNWQPFMPFGFSGVVSGAAVVFFAFLGFDAVSMTAEEVKNPQKDIPKGIIGSIIIATVLYVIVTLVLTGIVPFDALGVKDPVAFAMRFVQRDGVAGMISVGAILTLLTVTISMMYSLARIIYAISKDGLLPKFMSKIDEKNRTPKNATYVAGICTMIFAGLVPMELLAELTNIVTLMYLIVMAIGIIRLRKVAGDPKPGEFKIPFVPFVPILLVIVSIGLMLQLQAATWKAFAIALVLGFVIYFAYGYKHSNEGKIKH</sequence>
<feature type="transmembrane region" description="Helical" evidence="6">
    <location>
        <begin position="222"/>
        <end position="241"/>
    </location>
</feature>
<keyword evidence="5 6" id="KW-0472">Membrane</keyword>
<dbReference type="GO" id="GO:0016020">
    <property type="term" value="C:membrane"/>
    <property type="evidence" value="ECO:0007669"/>
    <property type="project" value="UniProtKB-SubCell"/>
</dbReference>
<gene>
    <name evidence="7" type="ORF">RV15_GL002073</name>
</gene>
<reference evidence="7 8" key="1">
    <citation type="submission" date="2014-12" db="EMBL/GenBank/DDBJ databases">
        <title>Draft genome sequences of 29 type strains of Enterococci.</title>
        <authorList>
            <person name="Zhong Z."/>
            <person name="Sun Z."/>
            <person name="Liu W."/>
            <person name="Zhang W."/>
            <person name="Zhang H."/>
        </authorList>
    </citation>
    <scope>NUCLEOTIDE SEQUENCE [LARGE SCALE GENOMIC DNA]</scope>
    <source>
        <strain evidence="7 8">DSM 22801</strain>
    </source>
</reference>
<feature type="transmembrane region" description="Helical" evidence="6">
    <location>
        <begin position="262"/>
        <end position="286"/>
    </location>
</feature>
<dbReference type="InterPro" id="IPR002293">
    <property type="entry name" value="AA/rel_permease1"/>
</dbReference>
<dbReference type="Gene3D" id="1.20.1740.10">
    <property type="entry name" value="Amino acid/polyamine transporter I"/>
    <property type="match status" value="1"/>
</dbReference>
<dbReference type="PANTHER" id="PTHR43243:SF4">
    <property type="entry name" value="CATIONIC AMINO ACID TRANSPORTER 4"/>
    <property type="match status" value="1"/>
</dbReference>
<accession>A0AA91JQJ4</accession>
<feature type="transmembrane region" description="Helical" evidence="6">
    <location>
        <begin position="161"/>
        <end position="179"/>
    </location>
</feature>
<feature type="transmembrane region" description="Helical" evidence="6">
    <location>
        <begin position="306"/>
        <end position="338"/>
    </location>
</feature>
<evidence type="ECO:0000256" key="6">
    <source>
        <dbReference type="SAM" id="Phobius"/>
    </source>
</evidence>
<comment type="caution">
    <text evidence="7">The sequence shown here is derived from an EMBL/GenBank/DDBJ whole genome shotgun (WGS) entry which is preliminary data.</text>
</comment>
<dbReference type="Pfam" id="PF13520">
    <property type="entry name" value="AA_permease_2"/>
    <property type="match status" value="1"/>
</dbReference>
<protein>
    <submittedName>
        <fullName evidence="7">Amino acid permease</fullName>
    </submittedName>
</protein>
<evidence type="ECO:0000256" key="5">
    <source>
        <dbReference type="ARBA" id="ARBA00023136"/>
    </source>
</evidence>
<feature type="transmembrane region" description="Helical" evidence="6">
    <location>
        <begin position="64"/>
        <end position="87"/>
    </location>
</feature>
<feature type="transmembrane region" description="Helical" evidence="6">
    <location>
        <begin position="99"/>
        <end position="125"/>
    </location>
</feature>
<organism evidence="7 8">
    <name type="scientific">Enterococcus silesiacus</name>
    <dbReference type="NCBI Taxonomy" id="332949"/>
    <lineage>
        <taxon>Bacteria</taxon>
        <taxon>Bacillati</taxon>
        <taxon>Bacillota</taxon>
        <taxon>Bacilli</taxon>
        <taxon>Lactobacillales</taxon>
        <taxon>Enterococcaceae</taxon>
        <taxon>Enterococcus</taxon>
    </lineage>
</organism>
<evidence type="ECO:0000313" key="7">
    <source>
        <dbReference type="EMBL" id="OJG92939.1"/>
    </source>
</evidence>
<dbReference type="Proteomes" id="UP000183039">
    <property type="component" value="Unassembled WGS sequence"/>
</dbReference>
<dbReference type="AlphaFoldDB" id="A0AA91JQJ4"/>
<name>A0AA91JQJ4_9ENTE</name>